<sequence>MFTSPINTLAWDGSVACLGLADGAIVMLHARWPGAPTLAHRPGGGVEIRAGEAPPPPPTIIAAHRDAVLSLASLPSGGIVSGGADGRFLHIANGEIKTIADHPRKTITHVGAGRGGRCAMVAGRQVDMFGPDARRIAMPTSVRALAYDPPGLNLAIGHGEGVMLAIAGVRRVRSIGSAEAAGRFAWSPDGTMLAHRATGNAIEISCIDTAALPRRMAQPCTPAAIGFSAEGTLIAAIDGTILCWPQGNGDKPIVCVAQSAGVTALACNPRRPIIAYGDALGTIFLCQPQIPGRMKVRAEGAAIRHLAYAPDGESLVFATDDNEAGVVALPDILFRTGIRS</sequence>
<name>A0ABS9DZC7_9PROT</name>
<keyword evidence="2" id="KW-1185">Reference proteome</keyword>
<dbReference type="InterPro" id="IPR036322">
    <property type="entry name" value="WD40_repeat_dom_sf"/>
</dbReference>
<dbReference type="RefSeq" id="WP_235705334.1">
    <property type="nucleotide sequence ID" value="NZ_JAKGBZ010000037.1"/>
</dbReference>
<evidence type="ECO:0000313" key="1">
    <source>
        <dbReference type="EMBL" id="MCF3948043.1"/>
    </source>
</evidence>
<dbReference type="Gene3D" id="2.130.10.10">
    <property type="entry name" value="YVTN repeat-like/Quinoprotein amine dehydrogenase"/>
    <property type="match status" value="2"/>
</dbReference>
<organism evidence="1 2">
    <name type="scientific">Acidiphilium iwatense</name>
    <dbReference type="NCBI Taxonomy" id="768198"/>
    <lineage>
        <taxon>Bacteria</taxon>
        <taxon>Pseudomonadati</taxon>
        <taxon>Pseudomonadota</taxon>
        <taxon>Alphaproteobacteria</taxon>
        <taxon>Acetobacterales</taxon>
        <taxon>Acidocellaceae</taxon>
        <taxon>Acidiphilium</taxon>
    </lineage>
</organism>
<accession>A0ABS9DZC7</accession>
<dbReference type="EMBL" id="JAKGBZ010000037">
    <property type="protein sequence ID" value="MCF3948043.1"/>
    <property type="molecule type" value="Genomic_DNA"/>
</dbReference>
<comment type="caution">
    <text evidence="1">The sequence shown here is derived from an EMBL/GenBank/DDBJ whole genome shotgun (WGS) entry which is preliminary data.</text>
</comment>
<dbReference type="Proteomes" id="UP001521209">
    <property type="component" value="Unassembled WGS sequence"/>
</dbReference>
<gene>
    <name evidence="1" type="ORF">L2A60_15300</name>
</gene>
<dbReference type="SUPFAM" id="SSF50978">
    <property type="entry name" value="WD40 repeat-like"/>
    <property type="match status" value="2"/>
</dbReference>
<protein>
    <submittedName>
        <fullName evidence="1">WD40 repeat domain-containing protein</fullName>
    </submittedName>
</protein>
<reference evidence="1 2" key="1">
    <citation type="submission" date="2022-01" db="EMBL/GenBank/DDBJ databases">
        <authorList>
            <person name="Won M."/>
            <person name="Kim S.-J."/>
            <person name="Kwon S.-W."/>
        </authorList>
    </citation>
    <scope>NUCLEOTIDE SEQUENCE [LARGE SCALE GENOMIC DNA]</scope>
    <source>
        <strain evidence="1 2">KCTC 23505</strain>
    </source>
</reference>
<evidence type="ECO:0000313" key="2">
    <source>
        <dbReference type="Proteomes" id="UP001521209"/>
    </source>
</evidence>
<proteinExistence type="predicted"/>
<dbReference type="InterPro" id="IPR015943">
    <property type="entry name" value="WD40/YVTN_repeat-like_dom_sf"/>
</dbReference>